<evidence type="ECO:0000256" key="3">
    <source>
        <dbReference type="ARBA" id="ARBA00022664"/>
    </source>
</evidence>
<evidence type="ECO:0000256" key="5">
    <source>
        <dbReference type="ARBA" id="ARBA00022737"/>
    </source>
</evidence>
<dbReference type="InterPro" id="IPR055430">
    <property type="entry name" value="HAT_Syf1_CNRKL1_C"/>
</dbReference>
<feature type="domain" description="Pre-mRNA-splicing factor SYF1 central HAT repeats" evidence="9">
    <location>
        <begin position="390"/>
        <end position="455"/>
    </location>
</feature>
<evidence type="ECO:0000256" key="2">
    <source>
        <dbReference type="ARBA" id="ARBA00008644"/>
    </source>
</evidence>
<dbReference type="Pfam" id="PF23233">
    <property type="entry name" value="HAT_Syf1_CNRKL1_N"/>
    <property type="match status" value="1"/>
</dbReference>
<evidence type="ECO:0000259" key="11">
    <source>
        <dbReference type="Pfam" id="PF23233"/>
    </source>
</evidence>
<dbReference type="InterPro" id="IPR056350">
    <property type="entry name" value="HAT_Syf1_central"/>
</dbReference>
<comment type="caution">
    <text evidence="12">The sequence shown here is derived from an EMBL/GenBank/DDBJ whole genome shotgun (WGS) entry which is preliminary data.</text>
</comment>
<keyword evidence="3" id="KW-0507">mRNA processing</keyword>
<proteinExistence type="inferred from homology"/>
<feature type="domain" description="Pre-mRNA-splicing factor SYF1 central HAT repeats" evidence="9">
    <location>
        <begin position="171"/>
        <end position="229"/>
    </location>
</feature>
<evidence type="ECO:0008006" key="14">
    <source>
        <dbReference type="Google" id="ProtNLM"/>
    </source>
</evidence>
<feature type="compositionally biased region" description="Acidic residues" evidence="8">
    <location>
        <begin position="923"/>
        <end position="932"/>
    </location>
</feature>
<comment type="similarity">
    <text evidence="2">Belongs to the crooked-neck family.</text>
</comment>
<dbReference type="InterPro" id="IPR011990">
    <property type="entry name" value="TPR-like_helical_dom_sf"/>
</dbReference>
<feature type="region of interest" description="Disordered" evidence="8">
    <location>
        <begin position="880"/>
        <end position="976"/>
    </location>
</feature>
<evidence type="ECO:0000256" key="6">
    <source>
        <dbReference type="ARBA" id="ARBA00023187"/>
    </source>
</evidence>
<gene>
    <name evidence="12" type="ORF">FNF29_08220</name>
</gene>
<organism evidence="12 13">
    <name type="scientific">Cafeteria roenbergensis</name>
    <name type="common">Marine flagellate</name>
    <dbReference type="NCBI Taxonomy" id="33653"/>
    <lineage>
        <taxon>Eukaryota</taxon>
        <taxon>Sar</taxon>
        <taxon>Stramenopiles</taxon>
        <taxon>Bigyra</taxon>
        <taxon>Opalozoa</taxon>
        <taxon>Bicosoecida</taxon>
        <taxon>Cafeteriaceae</taxon>
        <taxon>Cafeteria</taxon>
    </lineage>
</organism>
<dbReference type="EMBL" id="VLTN01000098">
    <property type="protein sequence ID" value="KAA0146159.1"/>
    <property type="molecule type" value="Genomic_DNA"/>
</dbReference>
<dbReference type="OMA" id="IWYNYLR"/>
<dbReference type="PANTHER" id="PTHR11246">
    <property type="entry name" value="PRE-MRNA SPLICING FACTOR"/>
    <property type="match status" value="1"/>
</dbReference>
<dbReference type="GO" id="GO:0071014">
    <property type="term" value="C:post-mRNA release spliceosomal complex"/>
    <property type="evidence" value="ECO:0007669"/>
    <property type="project" value="TreeGrafter"/>
</dbReference>
<feature type="domain" description="Pre-mRNA-splicing factor Syf1/CRNKL1-like C-terminal HAT-repeats" evidence="10">
    <location>
        <begin position="461"/>
        <end position="556"/>
    </location>
</feature>
<evidence type="ECO:0000259" key="10">
    <source>
        <dbReference type="Pfam" id="PF23231"/>
    </source>
</evidence>
<accession>A0A5A8C0S2</accession>
<keyword evidence="7" id="KW-0539">Nucleus</keyword>
<dbReference type="AlphaFoldDB" id="A0A5A8C0S2"/>
<evidence type="ECO:0000256" key="1">
    <source>
        <dbReference type="ARBA" id="ARBA00004123"/>
    </source>
</evidence>
<keyword evidence="13" id="KW-1185">Reference proteome</keyword>
<evidence type="ECO:0000313" key="12">
    <source>
        <dbReference type="EMBL" id="KAA0146159.1"/>
    </source>
</evidence>
<sequence length="976" mass="105232">MEAMLASEADVAFEEELQRNPYSVGTWVSYAEAVAKRPATARNAVYERAVRSIPGSYKLWKQYLEDRLGQVRSLSVTDPAIKAATLVCERALSTMHKMPRIWIMYLRHIVRQRQVTGARRAFDRALRALPVTQHQHVWPLVRAFVQQADVPVSTASALFKRLVQFDPAAREDAVHLLLKRGRPAEAARHLAILVDDPKFRSSRGDSKHAMWMLLCETIAAHPQAIRDAGGLPLAADEAAAADATAGGGAASLASAARVERIFEAGIRRFSDEVGRLWCAHAAYHVRLGQFERARDIYEAALAKVGTVRDFSAVFDAYWQFEELLVEARVARQAEAEAEEGADDGAEDEAVAPPPLDAASCALELHALRTGGAEGLASVSGGGAGVSQAQALRSEVQLRLERLEALVARRPLLLSAVLLRQNPHNVREWLRRADEYSSRGQAADVARTLGEAVRTVDPFQAAGGRARDLWVRLAKEYEKSAVAACGGLPLAHGASPPELSGARRVFERAVAAPAKSTDDVAALWCSWAEMEVRCGNPKAALRVMQRAVTPAAAGQKRRIFGQQAAEADADTTSVASASVLSGSTATATRSSGAAGAVGVPSQQALAFRSARSWALLLDLEEAVGTPETVAAAYDRALELGVATPRMVLSFADWLSGQGYHERSFRAFERGLAAFPWPQAGELWSAYLSRFVERYKGTKVERTRALFQEALAAAPPAQAKDMWLLLAAFEERYGSVRGCLSALDRASKQVAPADRAVVYRRWAAKAEEFYGVVAARQVWEEAADAVAEADAADVCLHFASLEARMGEFDRARAIFSHGAQFAGGKDDASLKLWDAWKELELAHGTRESFRTMAMRRREVQAATTKSGGYTEQELSERAAAMNRAAGGDGAATRAQKRQREPREQAPGVDARAGGAAAAATRHEDGGEDEDEDAGGDPQPKVARGAEEADVGRSSPAEAVTGVAGAEAEADDGELDIDM</sequence>
<reference evidence="12 13" key="1">
    <citation type="submission" date="2019-07" db="EMBL/GenBank/DDBJ databases">
        <title>Genomes of Cafeteria roenbergensis.</title>
        <authorList>
            <person name="Fischer M.G."/>
            <person name="Hackl T."/>
            <person name="Roman M."/>
        </authorList>
    </citation>
    <scope>NUCLEOTIDE SEQUENCE [LARGE SCALE GENOMIC DNA]</scope>
    <source>
        <strain evidence="12 13">BVI</strain>
    </source>
</reference>
<protein>
    <recommendedName>
        <fullName evidence="14">Suppressor of forked domain-containing protein</fullName>
    </recommendedName>
</protein>
<feature type="domain" description="Pre-mRNA-splicing factor Syf1/CRNKL1-like C-terminal HAT-repeats" evidence="10">
    <location>
        <begin position="578"/>
        <end position="901"/>
    </location>
</feature>
<dbReference type="Pfam" id="PF23220">
    <property type="entry name" value="HAT_Syf1_M"/>
    <property type="match status" value="3"/>
</dbReference>
<comment type="subcellular location">
    <subcellularLocation>
        <location evidence="1">Nucleus</location>
    </subcellularLocation>
</comment>
<dbReference type="PANTHER" id="PTHR11246:SF5">
    <property type="entry name" value="PRE-MRNA-SPLICING FACTOR SYF1"/>
    <property type="match status" value="1"/>
</dbReference>
<dbReference type="SMART" id="SM00386">
    <property type="entry name" value="HAT"/>
    <property type="match status" value="11"/>
</dbReference>
<feature type="compositionally biased region" description="Low complexity" evidence="8">
    <location>
        <begin position="903"/>
        <end position="917"/>
    </location>
</feature>
<dbReference type="InterPro" id="IPR003107">
    <property type="entry name" value="HAT"/>
</dbReference>
<keyword evidence="4" id="KW-0747">Spliceosome</keyword>
<feature type="compositionally biased region" description="Acidic residues" evidence="8">
    <location>
        <begin position="965"/>
        <end position="976"/>
    </location>
</feature>
<dbReference type="SUPFAM" id="SSF48452">
    <property type="entry name" value="TPR-like"/>
    <property type="match status" value="5"/>
</dbReference>
<feature type="domain" description="Pre-mRNA-splicing factor Syf1-like N-terminal HAT-repeats" evidence="11">
    <location>
        <begin position="10"/>
        <end position="167"/>
    </location>
</feature>
<keyword evidence="5" id="KW-0677">Repeat</keyword>
<feature type="domain" description="Pre-mRNA-splicing factor SYF1 central HAT repeats" evidence="9">
    <location>
        <begin position="254"/>
        <end position="345"/>
    </location>
</feature>
<dbReference type="Pfam" id="PF23231">
    <property type="entry name" value="HAT_Syf1_CNRKL1_C"/>
    <property type="match status" value="2"/>
</dbReference>
<evidence type="ECO:0000256" key="8">
    <source>
        <dbReference type="SAM" id="MobiDB-lite"/>
    </source>
</evidence>
<dbReference type="Proteomes" id="UP000323011">
    <property type="component" value="Unassembled WGS sequence"/>
</dbReference>
<evidence type="ECO:0000259" key="9">
    <source>
        <dbReference type="Pfam" id="PF23220"/>
    </source>
</evidence>
<feature type="compositionally biased region" description="Low complexity" evidence="8">
    <location>
        <begin position="954"/>
        <end position="964"/>
    </location>
</feature>
<dbReference type="GO" id="GO:0000349">
    <property type="term" value="P:generation of catalytic spliceosome for first transesterification step"/>
    <property type="evidence" value="ECO:0007669"/>
    <property type="project" value="TreeGrafter"/>
</dbReference>
<dbReference type="GO" id="GO:0000974">
    <property type="term" value="C:Prp19 complex"/>
    <property type="evidence" value="ECO:0007669"/>
    <property type="project" value="TreeGrafter"/>
</dbReference>
<dbReference type="InterPro" id="IPR045075">
    <property type="entry name" value="Syf1-like"/>
</dbReference>
<evidence type="ECO:0000313" key="13">
    <source>
        <dbReference type="Proteomes" id="UP000323011"/>
    </source>
</evidence>
<evidence type="ECO:0000256" key="7">
    <source>
        <dbReference type="ARBA" id="ARBA00023242"/>
    </source>
</evidence>
<dbReference type="GO" id="GO:0071007">
    <property type="term" value="C:U2-type catalytic step 2 spliceosome"/>
    <property type="evidence" value="ECO:0007669"/>
    <property type="project" value="TreeGrafter"/>
</dbReference>
<evidence type="ECO:0000256" key="4">
    <source>
        <dbReference type="ARBA" id="ARBA00022728"/>
    </source>
</evidence>
<dbReference type="FunFam" id="1.25.40.10:FF:000137">
    <property type="entry name" value="Pre-mRNA-splicing factor syf1"/>
    <property type="match status" value="1"/>
</dbReference>
<keyword evidence="6" id="KW-0508">mRNA splicing</keyword>
<dbReference type="InterPro" id="IPR055433">
    <property type="entry name" value="HAT_Syf1-like_N"/>
</dbReference>
<dbReference type="Gene3D" id="1.25.40.10">
    <property type="entry name" value="Tetratricopeptide repeat domain"/>
    <property type="match status" value="4"/>
</dbReference>
<name>A0A5A8C0S2_CAFRO</name>